<sequence>MDMNYLGQITREQDGTHPAVTLGGSQTWRGRRLTMPAIFVAESRTPLCARAAVTTDSHPRTRRRVLLADRAAAVLFPRRRYPLLAPSFSSQTLPSPSSAHADICSEEMKLDDKLNESPIYAACILITNHDGRNQQELGNMRSWAETLLRREVRVLAGAVALAEGGAAALVAQRRHGSVHSDFSADEAEQIRFTSPSSPFFLAVGLQITVLPLSVDTSSGATPCI</sequence>
<name>A0A0Q3IQQ2_BRADI</name>
<dbReference type="Gramene" id="KQK02612">
    <property type="protein sequence ID" value="KQK02612"/>
    <property type="gene ID" value="BRADI_2g02673v3"/>
</dbReference>
<protein>
    <submittedName>
        <fullName evidence="1 2">Uncharacterized protein</fullName>
    </submittedName>
</protein>
<proteinExistence type="predicted"/>
<dbReference type="AlphaFoldDB" id="A0A0Q3IQQ2"/>
<gene>
    <name evidence="1" type="ORF">BRADI_2g02673v3</name>
</gene>
<reference evidence="2" key="3">
    <citation type="submission" date="2018-08" db="UniProtKB">
        <authorList>
            <consortium name="EnsemblPlants"/>
        </authorList>
    </citation>
    <scope>IDENTIFICATION</scope>
    <source>
        <strain evidence="2">cv. Bd21</strain>
    </source>
</reference>
<evidence type="ECO:0000313" key="3">
    <source>
        <dbReference type="Proteomes" id="UP000008810"/>
    </source>
</evidence>
<evidence type="ECO:0000313" key="2">
    <source>
        <dbReference type="EnsemblPlants" id="KQK02612"/>
    </source>
</evidence>
<keyword evidence="3" id="KW-1185">Reference proteome</keyword>
<accession>A0A0Q3IQQ2</accession>
<reference evidence="1 2" key="1">
    <citation type="journal article" date="2010" name="Nature">
        <title>Genome sequencing and analysis of the model grass Brachypodium distachyon.</title>
        <authorList>
            <consortium name="International Brachypodium Initiative"/>
        </authorList>
    </citation>
    <scope>NUCLEOTIDE SEQUENCE [LARGE SCALE GENOMIC DNA]</scope>
    <source>
        <strain evidence="1 2">Bd21</strain>
    </source>
</reference>
<dbReference type="EnsemblPlants" id="KQK02612">
    <property type="protein sequence ID" value="KQK02612"/>
    <property type="gene ID" value="BRADI_2g02673v3"/>
</dbReference>
<organism evidence="1">
    <name type="scientific">Brachypodium distachyon</name>
    <name type="common">Purple false brome</name>
    <name type="synonym">Trachynia distachya</name>
    <dbReference type="NCBI Taxonomy" id="15368"/>
    <lineage>
        <taxon>Eukaryota</taxon>
        <taxon>Viridiplantae</taxon>
        <taxon>Streptophyta</taxon>
        <taxon>Embryophyta</taxon>
        <taxon>Tracheophyta</taxon>
        <taxon>Spermatophyta</taxon>
        <taxon>Magnoliopsida</taxon>
        <taxon>Liliopsida</taxon>
        <taxon>Poales</taxon>
        <taxon>Poaceae</taxon>
        <taxon>BOP clade</taxon>
        <taxon>Pooideae</taxon>
        <taxon>Stipodae</taxon>
        <taxon>Brachypodieae</taxon>
        <taxon>Brachypodium</taxon>
    </lineage>
</organism>
<evidence type="ECO:0000313" key="1">
    <source>
        <dbReference type="EMBL" id="KQK02612.2"/>
    </source>
</evidence>
<dbReference type="Proteomes" id="UP000008810">
    <property type="component" value="Chromosome 2"/>
</dbReference>
<dbReference type="EMBL" id="CM000881">
    <property type="protein sequence ID" value="KQK02612.2"/>
    <property type="molecule type" value="Genomic_DNA"/>
</dbReference>
<reference evidence="1" key="2">
    <citation type="submission" date="2017-06" db="EMBL/GenBank/DDBJ databases">
        <title>WGS assembly of Brachypodium distachyon.</title>
        <authorList>
            <consortium name="The International Brachypodium Initiative"/>
            <person name="Lucas S."/>
            <person name="Harmon-Smith M."/>
            <person name="Lail K."/>
            <person name="Tice H."/>
            <person name="Grimwood J."/>
            <person name="Bruce D."/>
            <person name="Barry K."/>
            <person name="Shu S."/>
            <person name="Lindquist E."/>
            <person name="Wang M."/>
            <person name="Pitluck S."/>
            <person name="Vogel J.P."/>
            <person name="Garvin D.F."/>
            <person name="Mockler T.C."/>
            <person name="Schmutz J."/>
            <person name="Rokhsar D."/>
            <person name="Bevan M.W."/>
        </authorList>
    </citation>
    <scope>NUCLEOTIDE SEQUENCE</scope>
    <source>
        <strain evidence="1">Bd21</strain>
    </source>
</reference>
<dbReference type="InParanoid" id="A0A0Q3IQQ2"/>